<evidence type="ECO:0008006" key="7">
    <source>
        <dbReference type="Google" id="ProtNLM"/>
    </source>
</evidence>
<dbReference type="InterPro" id="IPR050931">
    <property type="entry name" value="Mito_Protein_Transport_Metaxin"/>
</dbReference>
<keyword evidence="2" id="KW-0812">Transmembrane</keyword>
<keyword evidence="2" id="KW-0472">Membrane</keyword>
<dbReference type="Pfam" id="PF17172">
    <property type="entry name" value="GST_N_4"/>
    <property type="match status" value="1"/>
</dbReference>
<keyword evidence="2" id="KW-1133">Transmembrane helix</keyword>
<dbReference type="Proteomes" id="UP001341840">
    <property type="component" value="Unassembled WGS sequence"/>
</dbReference>
<evidence type="ECO:0000259" key="3">
    <source>
        <dbReference type="Pfam" id="PF17171"/>
    </source>
</evidence>
<proteinExistence type="predicted"/>
<feature type="domain" description="Thioredoxin-like fold" evidence="4">
    <location>
        <begin position="28"/>
        <end position="123"/>
    </location>
</feature>
<dbReference type="InterPro" id="IPR012336">
    <property type="entry name" value="Thioredoxin-like_fold"/>
</dbReference>
<protein>
    <recommendedName>
        <fullName evidence="7">Metaxin</fullName>
    </recommendedName>
</protein>
<gene>
    <name evidence="5" type="ORF">PIB30_021576</name>
</gene>
<dbReference type="PANTHER" id="PTHR12289">
    <property type="entry name" value="METAXIN RELATED"/>
    <property type="match status" value="1"/>
</dbReference>
<feature type="region of interest" description="Disordered" evidence="1">
    <location>
        <begin position="243"/>
        <end position="286"/>
    </location>
</feature>
<reference evidence="5 6" key="1">
    <citation type="journal article" date="2023" name="Plants (Basel)">
        <title>Bridging the Gap: Combining Genomics and Transcriptomics Approaches to Understand Stylosanthes scabra, an Orphan Legume from the Brazilian Caatinga.</title>
        <authorList>
            <person name="Ferreira-Neto J.R.C."/>
            <person name="da Silva M.D."/>
            <person name="Binneck E."/>
            <person name="de Melo N.F."/>
            <person name="da Silva R.H."/>
            <person name="de Melo A.L.T.M."/>
            <person name="Pandolfi V."/>
            <person name="Bustamante F.O."/>
            <person name="Brasileiro-Vidal A.C."/>
            <person name="Benko-Iseppon A.M."/>
        </authorList>
    </citation>
    <scope>NUCLEOTIDE SEQUENCE [LARGE SCALE GENOMIC DNA]</scope>
    <source>
        <tissue evidence="5">Leaves</tissue>
    </source>
</reference>
<keyword evidence="6" id="KW-1185">Reference proteome</keyword>
<evidence type="ECO:0000256" key="1">
    <source>
        <dbReference type="SAM" id="MobiDB-lite"/>
    </source>
</evidence>
<organism evidence="5 6">
    <name type="scientific">Stylosanthes scabra</name>
    <dbReference type="NCBI Taxonomy" id="79078"/>
    <lineage>
        <taxon>Eukaryota</taxon>
        <taxon>Viridiplantae</taxon>
        <taxon>Streptophyta</taxon>
        <taxon>Embryophyta</taxon>
        <taxon>Tracheophyta</taxon>
        <taxon>Spermatophyta</taxon>
        <taxon>Magnoliopsida</taxon>
        <taxon>eudicotyledons</taxon>
        <taxon>Gunneridae</taxon>
        <taxon>Pentapetalae</taxon>
        <taxon>rosids</taxon>
        <taxon>fabids</taxon>
        <taxon>Fabales</taxon>
        <taxon>Fabaceae</taxon>
        <taxon>Papilionoideae</taxon>
        <taxon>50 kb inversion clade</taxon>
        <taxon>dalbergioids sensu lato</taxon>
        <taxon>Dalbergieae</taxon>
        <taxon>Pterocarpus clade</taxon>
        <taxon>Stylosanthes</taxon>
    </lineage>
</organism>
<evidence type="ECO:0000313" key="5">
    <source>
        <dbReference type="EMBL" id="MED6145071.1"/>
    </source>
</evidence>
<dbReference type="Pfam" id="PF17171">
    <property type="entry name" value="GST_C_6"/>
    <property type="match status" value="1"/>
</dbReference>
<feature type="compositionally biased region" description="Low complexity" evidence="1">
    <location>
        <begin position="255"/>
        <end position="271"/>
    </location>
</feature>
<comment type="caution">
    <text evidence="5">The sequence shown here is derived from an EMBL/GenBank/DDBJ whole genome shotgun (WGS) entry which is preliminary data.</text>
</comment>
<sequence length="332" mass="37590">MMEEESERRRRHTLVVRKPCFGLPTGCPQCLSAFIFLKLSKLPFTLDFHLNYPDSEQIPYFEAGDSVVYNNEKDGIIESLKKEEGVGDLDDGVSSLPEWIPTKVMLTTWLADALEYELWVGDDGSSAYSIYYSDLPWPIGKVLFWKKAHWVKHKHGITKDNAEVKEEEIYGRANSAYDALSMWLGDENYLFQNRSSSMDAIFLSHALVVLHALPESSMLRIKFSEHTNLVRYAQRHKTELIEAGTSPSYDPSFNSDASSSASRARSTSSSKAKSKQKSKREETKEEKTLRKRAKYFVAAQLIAVFLFVSIMSGYAGGDVEIDDDDAGYDLDD</sequence>
<evidence type="ECO:0000256" key="2">
    <source>
        <dbReference type="SAM" id="Phobius"/>
    </source>
</evidence>
<name>A0ABU6T8L6_9FABA</name>
<accession>A0ABU6T8L6</accession>
<feature type="compositionally biased region" description="Polar residues" evidence="1">
    <location>
        <begin position="245"/>
        <end position="254"/>
    </location>
</feature>
<feature type="transmembrane region" description="Helical" evidence="2">
    <location>
        <begin position="295"/>
        <end position="315"/>
    </location>
</feature>
<dbReference type="InterPro" id="IPR033468">
    <property type="entry name" value="Metaxin_GST"/>
</dbReference>
<feature type="domain" description="Metaxin glutathione S-transferase" evidence="3">
    <location>
        <begin position="173"/>
        <end position="235"/>
    </location>
</feature>
<evidence type="ECO:0000259" key="4">
    <source>
        <dbReference type="Pfam" id="PF17172"/>
    </source>
</evidence>
<evidence type="ECO:0000313" key="6">
    <source>
        <dbReference type="Proteomes" id="UP001341840"/>
    </source>
</evidence>
<dbReference type="EMBL" id="JASCZI010090692">
    <property type="protein sequence ID" value="MED6145071.1"/>
    <property type="molecule type" value="Genomic_DNA"/>
</dbReference>
<dbReference type="PANTHER" id="PTHR12289:SF41">
    <property type="entry name" value="FAILED AXON CONNECTIONS-RELATED"/>
    <property type="match status" value="1"/>
</dbReference>